<name>A0A3S5BES3_9PLAT</name>
<evidence type="ECO:0000313" key="1">
    <source>
        <dbReference type="EMBL" id="VEL42597.1"/>
    </source>
</evidence>
<dbReference type="Proteomes" id="UP000784294">
    <property type="component" value="Unassembled WGS sequence"/>
</dbReference>
<comment type="caution">
    <text evidence="1">The sequence shown here is derived from an EMBL/GenBank/DDBJ whole genome shotgun (WGS) entry which is preliminary data.</text>
</comment>
<accession>A0A3S5BES3</accession>
<dbReference type="EMBL" id="CAAALY010275358">
    <property type="protein sequence ID" value="VEL42597.1"/>
    <property type="molecule type" value="Genomic_DNA"/>
</dbReference>
<evidence type="ECO:0000313" key="2">
    <source>
        <dbReference type="Proteomes" id="UP000784294"/>
    </source>
</evidence>
<proteinExistence type="predicted"/>
<protein>
    <submittedName>
        <fullName evidence="1">Uncharacterized protein</fullName>
    </submittedName>
</protein>
<reference evidence="1" key="1">
    <citation type="submission" date="2018-11" db="EMBL/GenBank/DDBJ databases">
        <authorList>
            <consortium name="Pathogen Informatics"/>
        </authorList>
    </citation>
    <scope>NUCLEOTIDE SEQUENCE</scope>
</reference>
<sequence>MVDFSTFNEAITRLASDIRFFQQVNHCIRTEQGFKFSVSGPST</sequence>
<dbReference type="AlphaFoldDB" id="A0A3S5BES3"/>
<keyword evidence="2" id="KW-1185">Reference proteome</keyword>
<organism evidence="1 2">
    <name type="scientific">Protopolystoma xenopodis</name>
    <dbReference type="NCBI Taxonomy" id="117903"/>
    <lineage>
        <taxon>Eukaryota</taxon>
        <taxon>Metazoa</taxon>
        <taxon>Spiralia</taxon>
        <taxon>Lophotrochozoa</taxon>
        <taxon>Platyhelminthes</taxon>
        <taxon>Monogenea</taxon>
        <taxon>Polyopisthocotylea</taxon>
        <taxon>Polystomatidea</taxon>
        <taxon>Polystomatidae</taxon>
        <taxon>Protopolystoma</taxon>
    </lineage>
</organism>
<gene>
    <name evidence="1" type="ORF">PXEA_LOCUS36037</name>
</gene>